<comment type="caution">
    <text evidence="1">The sequence shown here is derived from an EMBL/GenBank/DDBJ whole genome shotgun (WGS) entry which is preliminary data.</text>
</comment>
<gene>
    <name evidence="1" type="ORF">FCN18_33470</name>
</gene>
<accession>A0ABY2RV15</accession>
<keyword evidence="2" id="KW-1185">Reference proteome</keyword>
<evidence type="ECO:0000313" key="2">
    <source>
        <dbReference type="Proteomes" id="UP000309992"/>
    </source>
</evidence>
<dbReference type="RefSeq" id="WP_137097027.1">
    <property type="nucleotide sequence ID" value="NZ_SWMS01000030.1"/>
</dbReference>
<sequence>MPYRTADLDHLLDLLELIPWEATDGGSEAPDRFRETFDATRWSLLNNCTIDYNQVCDGARAGDVVYRLCMYLQSVFDGLPDEHLAVVGELIAATLGVYDAPAEAIGRRWCDDVAASSWRILVSHVATSERAARRGVPADMTPHA</sequence>
<evidence type="ECO:0000313" key="1">
    <source>
        <dbReference type="EMBL" id="TKG61551.1"/>
    </source>
</evidence>
<name>A0ABY2RV15_9PSEU</name>
<proteinExistence type="predicted"/>
<reference evidence="1 2" key="1">
    <citation type="journal article" date="2015" name="Antonie Van Leeuwenhoek">
        <title>Prauserella endophytica sp. nov., an endophytic actinobacterium isolated from Tamarix taklamakanensis.</title>
        <authorList>
            <person name="Liu J.M."/>
            <person name="Habden X."/>
            <person name="Guo L."/>
            <person name="Tuo L."/>
            <person name="Jiang Z.K."/>
            <person name="Liu S.W."/>
            <person name="Liu X.F."/>
            <person name="Chen L."/>
            <person name="Li R.F."/>
            <person name="Zhang Y.Q."/>
            <person name="Sun C.H."/>
        </authorList>
    </citation>
    <scope>NUCLEOTIDE SEQUENCE [LARGE SCALE GENOMIC DNA]</scope>
    <source>
        <strain evidence="1 2">CGMCC 4.7182</strain>
    </source>
</reference>
<dbReference type="EMBL" id="SWMS01000030">
    <property type="protein sequence ID" value="TKG61551.1"/>
    <property type="molecule type" value="Genomic_DNA"/>
</dbReference>
<protein>
    <submittedName>
        <fullName evidence="1">Uncharacterized protein</fullName>
    </submittedName>
</protein>
<organism evidence="1 2">
    <name type="scientific">Prauserella endophytica</name>
    <dbReference type="NCBI Taxonomy" id="1592324"/>
    <lineage>
        <taxon>Bacteria</taxon>
        <taxon>Bacillati</taxon>
        <taxon>Actinomycetota</taxon>
        <taxon>Actinomycetes</taxon>
        <taxon>Pseudonocardiales</taxon>
        <taxon>Pseudonocardiaceae</taxon>
        <taxon>Prauserella</taxon>
        <taxon>Prauserella coralliicola group</taxon>
    </lineage>
</organism>
<dbReference type="Proteomes" id="UP000309992">
    <property type="component" value="Unassembled WGS sequence"/>
</dbReference>